<evidence type="ECO:0000256" key="1">
    <source>
        <dbReference type="SAM" id="MobiDB-lite"/>
    </source>
</evidence>
<reference evidence="2 3" key="1">
    <citation type="submission" date="2024-10" db="EMBL/GenBank/DDBJ databases">
        <authorList>
            <person name="Kim D."/>
        </authorList>
    </citation>
    <scope>NUCLEOTIDE SEQUENCE [LARGE SCALE GENOMIC DNA]</scope>
    <source>
        <strain evidence="2">BH-2024</strain>
    </source>
</reference>
<proteinExistence type="predicted"/>
<accession>A0ABD2KLK5</accession>
<organism evidence="2 3">
    <name type="scientific">Heterodera trifolii</name>
    <dbReference type="NCBI Taxonomy" id="157864"/>
    <lineage>
        <taxon>Eukaryota</taxon>
        <taxon>Metazoa</taxon>
        <taxon>Ecdysozoa</taxon>
        <taxon>Nematoda</taxon>
        <taxon>Chromadorea</taxon>
        <taxon>Rhabditida</taxon>
        <taxon>Tylenchina</taxon>
        <taxon>Tylenchomorpha</taxon>
        <taxon>Tylenchoidea</taxon>
        <taxon>Heteroderidae</taxon>
        <taxon>Heteroderinae</taxon>
        <taxon>Heterodera</taxon>
    </lineage>
</organism>
<keyword evidence="3" id="KW-1185">Reference proteome</keyword>
<sequence>MDNNWGQMDNNRGQMDNKWTAIGGQMDSRGFPPLPAGTFSAMSDEVTLSLRRNFPRMGGRVTKVSLATEMRTKFNLWNIKFHKLKQNQMQNAHLNY</sequence>
<feature type="compositionally biased region" description="Polar residues" evidence="1">
    <location>
        <begin position="1"/>
        <end position="14"/>
    </location>
</feature>
<gene>
    <name evidence="2" type="ORF">niasHT_020859</name>
</gene>
<protein>
    <submittedName>
        <fullName evidence="2">Uncharacterized protein</fullName>
    </submittedName>
</protein>
<comment type="caution">
    <text evidence="2">The sequence shown here is derived from an EMBL/GenBank/DDBJ whole genome shotgun (WGS) entry which is preliminary data.</text>
</comment>
<dbReference type="Proteomes" id="UP001620626">
    <property type="component" value="Unassembled WGS sequence"/>
</dbReference>
<dbReference type="AlphaFoldDB" id="A0ABD2KLK5"/>
<dbReference type="EMBL" id="JBICBT010000725">
    <property type="protein sequence ID" value="KAL3103830.1"/>
    <property type="molecule type" value="Genomic_DNA"/>
</dbReference>
<evidence type="ECO:0000313" key="2">
    <source>
        <dbReference type="EMBL" id="KAL3103830.1"/>
    </source>
</evidence>
<evidence type="ECO:0000313" key="3">
    <source>
        <dbReference type="Proteomes" id="UP001620626"/>
    </source>
</evidence>
<feature type="region of interest" description="Disordered" evidence="1">
    <location>
        <begin position="1"/>
        <end position="27"/>
    </location>
</feature>
<name>A0ABD2KLK5_9BILA</name>